<organism evidence="1">
    <name type="scientific">viral metagenome</name>
    <dbReference type="NCBI Taxonomy" id="1070528"/>
    <lineage>
        <taxon>unclassified sequences</taxon>
        <taxon>metagenomes</taxon>
        <taxon>organismal metagenomes</taxon>
    </lineage>
</organism>
<dbReference type="EMBL" id="MN738932">
    <property type="protein sequence ID" value="QHT32191.1"/>
    <property type="molecule type" value="Genomic_DNA"/>
</dbReference>
<protein>
    <submittedName>
        <fullName evidence="1">Uncharacterized protein</fullName>
    </submittedName>
</protein>
<proteinExistence type="predicted"/>
<dbReference type="AlphaFoldDB" id="A0A6C0EU31"/>
<accession>A0A6C0EU31</accession>
<sequence>MPTIGAFELYMLTQERKKLRDEKFKMDQKEKRINYDYERDEILMKEEERRDKIDKWREKRTINESFSEKKKREEKEEEIYNNL</sequence>
<name>A0A6C0EU31_9ZZZZ</name>
<evidence type="ECO:0000313" key="1">
    <source>
        <dbReference type="EMBL" id="QHT32191.1"/>
    </source>
</evidence>
<reference evidence="1" key="1">
    <citation type="journal article" date="2020" name="Nature">
        <title>Giant virus diversity and host interactions through global metagenomics.</title>
        <authorList>
            <person name="Schulz F."/>
            <person name="Roux S."/>
            <person name="Paez-Espino D."/>
            <person name="Jungbluth S."/>
            <person name="Walsh D.A."/>
            <person name="Denef V.J."/>
            <person name="McMahon K.D."/>
            <person name="Konstantinidis K.T."/>
            <person name="Eloe-Fadrosh E.A."/>
            <person name="Kyrpides N.C."/>
            <person name="Woyke T."/>
        </authorList>
    </citation>
    <scope>NUCLEOTIDE SEQUENCE</scope>
    <source>
        <strain evidence="1">GVMAG-M-3300009159-65</strain>
    </source>
</reference>